<dbReference type="InterPro" id="IPR001279">
    <property type="entry name" value="Metallo-B-lactamas"/>
</dbReference>
<dbReference type="GO" id="GO:1902660">
    <property type="term" value="P:negative regulation of glucose mediated signaling pathway"/>
    <property type="evidence" value="ECO:0007669"/>
    <property type="project" value="TreeGrafter"/>
</dbReference>
<proteinExistence type="predicted"/>
<protein>
    <submittedName>
        <fullName evidence="2">3',5'-cyclic-nucleotide phosphodiesterase</fullName>
    </submittedName>
</protein>
<gene>
    <name evidence="2" type="ORF">BJN45_03855</name>
</gene>
<dbReference type="InterPro" id="IPR000396">
    <property type="entry name" value="Pdiesterase2"/>
</dbReference>
<sequence length="255" mass="28397">MKLRVLGCSGGIGGRNQRTTSLLIDHDILIDAGTGVGDLSIAELAVIDHVFLTHTHLDHITSLPLMIDTVADRRSQPLTVYGTDSVLTILRNHIFNWAIWPDFSEVPSPEKPFLRYQSLPVGQSIELGGRTITPLPVDHTVPAVGYRIDSGRGSLVFSGDTGPCDAFWRAVNRIGNLRTLIIECAFSNRERELARVSRHLCPDLLASELLKLERECDIYITHLKPGQVELTMEEIALCLADFSPRMLQNNQIFEF</sequence>
<dbReference type="EMBL" id="MTHD01000001">
    <property type="protein sequence ID" value="OMG56752.1"/>
    <property type="molecule type" value="Genomic_DNA"/>
</dbReference>
<dbReference type="PANTHER" id="PTHR28283">
    <property type="entry name" value="3',5'-CYCLIC-NUCLEOTIDE PHOSPHODIESTERASE 1"/>
    <property type="match status" value="1"/>
</dbReference>
<dbReference type="Pfam" id="PF12706">
    <property type="entry name" value="Lactamase_B_2"/>
    <property type="match status" value="1"/>
</dbReference>
<dbReference type="Gene3D" id="3.60.15.10">
    <property type="entry name" value="Ribonuclease Z/Hydroxyacylglutathione hydrolase-like"/>
    <property type="match status" value="1"/>
</dbReference>
<name>A0A1R1IDT3_9RHOO</name>
<dbReference type="GO" id="GO:0047555">
    <property type="term" value="F:3',5'-cyclic-GMP phosphodiesterase activity"/>
    <property type="evidence" value="ECO:0007669"/>
    <property type="project" value="TreeGrafter"/>
</dbReference>
<feature type="domain" description="Metallo-beta-lactamase" evidence="1">
    <location>
        <begin position="18"/>
        <end position="208"/>
    </location>
</feature>
<dbReference type="RefSeq" id="WP_076092205.1">
    <property type="nucleotide sequence ID" value="NZ_MTHD01000001.1"/>
</dbReference>
<keyword evidence="3" id="KW-1185">Reference proteome</keyword>
<evidence type="ECO:0000313" key="2">
    <source>
        <dbReference type="EMBL" id="OMG56752.1"/>
    </source>
</evidence>
<dbReference type="PRINTS" id="PR00388">
    <property type="entry name" value="PDIESTERASE2"/>
</dbReference>
<dbReference type="STRING" id="418702.BJN45_03855"/>
<dbReference type="SMART" id="SM00849">
    <property type="entry name" value="Lactamase_B"/>
    <property type="match status" value="1"/>
</dbReference>
<dbReference type="OrthoDB" id="9803916at2"/>
<evidence type="ECO:0000313" key="3">
    <source>
        <dbReference type="Proteomes" id="UP000187526"/>
    </source>
</evidence>
<evidence type="ECO:0000259" key="1">
    <source>
        <dbReference type="SMART" id="SM00849"/>
    </source>
</evidence>
<dbReference type="CDD" id="cd07735">
    <property type="entry name" value="class_II_PDE_MBL-fold"/>
    <property type="match status" value="1"/>
</dbReference>
<dbReference type="Proteomes" id="UP000187526">
    <property type="component" value="Unassembled WGS sequence"/>
</dbReference>
<reference evidence="2 3" key="1">
    <citation type="submission" date="2016-10" db="EMBL/GenBank/DDBJ databases">
        <title>Alkaliphiles isolated from bioreactors.</title>
        <authorList>
            <person name="Salah Z."/>
            <person name="Rout S.P."/>
            <person name="Humphreys P.N."/>
        </authorList>
    </citation>
    <scope>NUCLEOTIDE SEQUENCE [LARGE SCALE GENOMIC DNA]</scope>
    <source>
        <strain evidence="2 3">ZS02</strain>
    </source>
</reference>
<organism evidence="2 3">
    <name type="scientific">Azonexus hydrophilus</name>
    <dbReference type="NCBI Taxonomy" id="418702"/>
    <lineage>
        <taxon>Bacteria</taxon>
        <taxon>Pseudomonadati</taxon>
        <taxon>Pseudomonadota</taxon>
        <taxon>Betaproteobacteria</taxon>
        <taxon>Rhodocyclales</taxon>
        <taxon>Azonexaceae</taxon>
        <taxon>Azonexus</taxon>
    </lineage>
</organism>
<dbReference type="GO" id="GO:0006198">
    <property type="term" value="P:cAMP catabolic process"/>
    <property type="evidence" value="ECO:0007669"/>
    <property type="project" value="InterPro"/>
</dbReference>
<dbReference type="PANTHER" id="PTHR28283:SF1">
    <property type="entry name" value="3',5'-CYCLIC-NUCLEOTIDE PHOSPHODIESTERASE 1"/>
    <property type="match status" value="1"/>
</dbReference>
<dbReference type="AlphaFoldDB" id="A0A1R1IDT3"/>
<dbReference type="GO" id="GO:0004115">
    <property type="term" value="F:3',5'-cyclic-AMP phosphodiesterase activity"/>
    <property type="evidence" value="ECO:0007669"/>
    <property type="project" value="InterPro"/>
</dbReference>
<comment type="caution">
    <text evidence="2">The sequence shown here is derived from an EMBL/GenBank/DDBJ whole genome shotgun (WGS) entry which is preliminary data.</text>
</comment>
<dbReference type="InterPro" id="IPR036866">
    <property type="entry name" value="RibonucZ/Hydroxyglut_hydro"/>
</dbReference>
<accession>A0A1R1IDT3</accession>
<dbReference type="SUPFAM" id="SSF56281">
    <property type="entry name" value="Metallo-hydrolase/oxidoreductase"/>
    <property type="match status" value="1"/>
</dbReference>